<evidence type="ECO:0000256" key="2">
    <source>
        <dbReference type="ARBA" id="ARBA00022475"/>
    </source>
</evidence>
<feature type="transmembrane region" description="Helical" evidence="6">
    <location>
        <begin position="34"/>
        <end position="52"/>
    </location>
</feature>
<feature type="transmembrane region" description="Helical" evidence="6">
    <location>
        <begin position="210"/>
        <end position="232"/>
    </location>
</feature>
<protein>
    <recommendedName>
        <fullName evidence="9">TIGR00374 family protein</fullName>
    </recommendedName>
</protein>
<reference evidence="7 8" key="1">
    <citation type="journal article" date="2016" name="Nat. Commun.">
        <title>Thousands of microbial genomes shed light on interconnected biogeochemical processes in an aquifer system.</title>
        <authorList>
            <person name="Anantharaman K."/>
            <person name="Brown C.T."/>
            <person name="Hug L.A."/>
            <person name="Sharon I."/>
            <person name="Castelle C.J."/>
            <person name="Probst A.J."/>
            <person name="Thomas B.C."/>
            <person name="Singh A."/>
            <person name="Wilkins M.J."/>
            <person name="Karaoz U."/>
            <person name="Brodie E.L."/>
            <person name="Williams K.H."/>
            <person name="Hubbard S.S."/>
            <person name="Banfield J.F."/>
        </authorList>
    </citation>
    <scope>NUCLEOTIDE SEQUENCE [LARGE SCALE GENOMIC DNA]</scope>
</reference>
<evidence type="ECO:0000256" key="4">
    <source>
        <dbReference type="ARBA" id="ARBA00022989"/>
    </source>
</evidence>
<name>A0A1F5JXL3_9BACT</name>
<dbReference type="EMBL" id="MFDB01000013">
    <property type="protein sequence ID" value="OGE33161.1"/>
    <property type="molecule type" value="Genomic_DNA"/>
</dbReference>
<evidence type="ECO:0000313" key="8">
    <source>
        <dbReference type="Proteomes" id="UP000177258"/>
    </source>
</evidence>
<comment type="caution">
    <text evidence="7">The sequence shown here is derived from an EMBL/GenBank/DDBJ whole genome shotgun (WGS) entry which is preliminary data.</text>
</comment>
<dbReference type="Pfam" id="PF03706">
    <property type="entry name" value="LPG_synthase_TM"/>
    <property type="match status" value="1"/>
</dbReference>
<feature type="transmembrane region" description="Helical" evidence="6">
    <location>
        <begin position="6"/>
        <end position="22"/>
    </location>
</feature>
<dbReference type="PANTHER" id="PTHR39087">
    <property type="entry name" value="UPF0104 MEMBRANE PROTEIN MJ1595"/>
    <property type="match status" value="1"/>
</dbReference>
<accession>A0A1F5JXL3</accession>
<dbReference type="InterPro" id="IPR022791">
    <property type="entry name" value="L-PG_synthase/AglD"/>
</dbReference>
<evidence type="ECO:0000256" key="5">
    <source>
        <dbReference type="ARBA" id="ARBA00023136"/>
    </source>
</evidence>
<feature type="transmembrane region" description="Helical" evidence="6">
    <location>
        <begin position="244"/>
        <end position="264"/>
    </location>
</feature>
<proteinExistence type="predicted"/>
<evidence type="ECO:0000256" key="1">
    <source>
        <dbReference type="ARBA" id="ARBA00004651"/>
    </source>
</evidence>
<evidence type="ECO:0000256" key="6">
    <source>
        <dbReference type="SAM" id="Phobius"/>
    </source>
</evidence>
<sequence>MFKILFNTILGIVLIFVWSRFVDLQQIFATLSKVNLVYLGPVALFMLASPVIRAIRLKIFLAEVQKIKLLDLIFLNGAAMVLNFFIPIRAGEILKGVYLNTHYRLPLGKSVIWIFMDRFVDFLAVCLLATVLFFIVPTSLSINFISIITVILTTALIFTYLLVFKPEFTKKLFNYLQRFLIVNSIKIYFDRLNGFILESFAILRRHPKDLGLMMAVTILAYGADAAIWYFTFMALGANQDFLKMYLGQLLSALTYLVPAAPGYVGSAEASGLLILSGIFGIAPNLASAMTVLFHIASAVFVLIFGLISLYFLKIDLRLVWQKLRRKK</sequence>
<evidence type="ECO:0000313" key="7">
    <source>
        <dbReference type="EMBL" id="OGE33161.1"/>
    </source>
</evidence>
<comment type="subcellular location">
    <subcellularLocation>
        <location evidence="1">Cell membrane</location>
        <topology evidence="1">Multi-pass membrane protein</topology>
    </subcellularLocation>
</comment>
<gene>
    <name evidence="7" type="ORF">A3D83_02550</name>
</gene>
<dbReference type="AlphaFoldDB" id="A0A1F5JXL3"/>
<organism evidence="7 8">
    <name type="scientific">Candidatus Daviesbacteria bacterium RIFCSPHIGHO2_02_FULL_41_10</name>
    <dbReference type="NCBI Taxonomy" id="1797774"/>
    <lineage>
        <taxon>Bacteria</taxon>
        <taxon>Candidatus Daviesiibacteriota</taxon>
    </lineage>
</organism>
<feature type="transmembrane region" description="Helical" evidence="6">
    <location>
        <begin position="142"/>
        <end position="163"/>
    </location>
</feature>
<evidence type="ECO:0008006" key="9">
    <source>
        <dbReference type="Google" id="ProtNLM"/>
    </source>
</evidence>
<dbReference type="NCBIfam" id="TIGR00374">
    <property type="entry name" value="flippase-like domain"/>
    <property type="match status" value="1"/>
</dbReference>
<dbReference type="GO" id="GO:0005886">
    <property type="term" value="C:plasma membrane"/>
    <property type="evidence" value="ECO:0007669"/>
    <property type="project" value="UniProtKB-SubCell"/>
</dbReference>
<keyword evidence="4 6" id="KW-1133">Transmembrane helix</keyword>
<keyword evidence="3 6" id="KW-0812">Transmembrane</keyword>
<dbReference type="Proteomes" id="UP000177258">
    <property type="component" value="Unassembled WGS sequence"/>
</dbReference>
<keyword evidence="2" id="KW-1003">Cell membrane</keyword>
<feature type="transmembrane region" description="Helical" evidence="6">
    <location>
        <begin position="111"/>
        <end position="136"/>
    </location>
</feature>
<feature type="transmembrane region" description="Helical" evidence="6">
    <location>
        <begin position="72"/>
        <end position="90"/>
    </location>
</feature>
<dbReference type="PANTHER" id="PTHR39087:SF2">
    <property type="entry name" value="UPF0104 MEMBRANE PROTEIN MJ1595"/>
    <property type="match status" value="1"/>
</dbReference>
<feature type="transmembrane region" description="Helical" evidence="6">
    <location>
        <begin position="299"/>
        <end position="320"/>
    </location>
</feature>
<evidence type="ECO:0000256" key="3">
    <source>
        <dbReference type="ARBA" id="ARBA00022692"/>
    </source>
</evidence>
<keyword evidence="5 6" id="KW-0472">Membrane</keyword>